<keyword evidence="3" id="KW-1185">Reference proteome</keyword>
<evidence type="ECO:0000313" key="2">
    <source>
        <dbReference type="EMBL" id="NDV61771.1"/>
    </source>
</evidence>
<feature type="chain" id="PRO_5025336184" evidence="1">
    <location>
        <begin position="20"/>
        <end position="276"/>
    </location>
</feature>
<organism evidence="2 3">
    <name type="scientific">Oceanipulchritudo coccoides</name>
    <dbReference type="NCBI Taxonomy" id="2706888"/>
    <lineage>
        <taxon>Bacteria</taxon>
        <taxon>Pseudomonadati</taxon>
        <taxon>Verrucomicrobiota</taxon>
        <taxon>Opitutia</taxon>
        <taxon>Puniceicoccales</taxon>
        <taxon>Oceanipulchritudinaceae</taxon>
        <taxon>Oceanipulchritudo</taxon>
    </lineage>
</organism>
<evidence type="ECO:0000256" key="1">
    <source>
        <dbReference type="SAM" id="SignalP"/>
    </source>
</evidence>
<comment type="caution">
    <text evidence="2">The sequence shown here is derived from an EMBL/GenBank/DDBJ whole genome shotgun (WGS) entry which is preliminary data.</text>
</comment>
<protein>
    <submittedName>
        <fullName evidence="2">Uncharacterized protein</fullName>
    </submittedName>
</protein>
<dbReference type="AlphaFoldDB" id="A0A6B2LYL0"/>
<name>A0A6B2LYL0_9BACT</name>
<proteinExistence type="predicted"/>
<reference evidence="2 3" key="1">
    <citation type="submission" date="2020-02" db="EMBL/GenBank/DDBJ databases">
        <title>Albibacoteraceae fam. nov., the first described family within the subdivision 4 Verrucomicrobia.</title>
        <authorList>
            <person name="Xi F."/>
        </authorList>
    </citation>
    <scope>NUCLEOTIDE SEQUENCE [LARGE SCALE GENOMIC DNA]</scope>
    <source>
        <strain evidence="2 3">CK1056</strain>
    </source>
</reference>
<dbReference type="EMBL" id="JAAGNX010000001">
    <property type="protein sequence ID" value="NDV61771.1"/>
    <property type="molecule type" value="Genomic_DNA"/>
</dbReference>
<dbReference type="Proteomes" id="UP000478417">
    <property type="component" value="Unassembled WGS sequence"/>
</dbReference>
<keyword evidence="1" id="KW-0732">Signal</keyword>
<evidence type="ECO:0000313" key="3">
    <source>
        <dbReference type="Proteomes" id="UP000478417"/>
    </source>
</evidence>
<accession>A0A6B2LYL0</accession>
<dbReference type="RefSeq" id="WP_163962996.1">
    <property type="nucleotide sequence ID" value="NZ_JAAGNX010000001.1"/>
</dbReference>
<feature type="signal peptide" evidence="1">
    <location>
        <begin position="1"/>
        <end position="19"/>
    </location>
</feature>
<sequence>MRRNLLTLLLGCACLCSHADITIQVIAIPATGAFLQADESALPDGSIARVGYFDEAGLSGLDASGLRNFGTLDALFTEVTSFPSRSGNIQGNTNVSVSTAGGVGRRIYLWIYNGGNPESATQSGIFTDPNWTVPSDLGSLNMVSSAIDEADIVLGTVVPGGYALEEMGDGSEGLGLEALFETKKNLDGTFTSSWFGTYSDLGSRWIYDSARGVLYVNNSSTREDIFLYSISLASWVWTSRDTYPILYSYSSGTWLHVFEVNGAAYLFDYAAGDWQL</sequence>
<gene>
    <name evidence="2" type="ORF">G0Q06_04845</name>
</gene>